<evidence type="ECO:0008006" key="4">
    <source>
        <dbReference type="Google" id="ProtNLM"/>
    </source>
</evidence>
<evidence type="ECO:0000313" key="2">
    <source>
        <dbReference type="EMBL" id="TLV03094.1"/>
    </source>
</evidence>
<dbReference type="Proteomes" id="UP000306402">
    <property type="component" value="Unassembled WGS sequence"/>
</dbReference>
<feature type="chain" id="PRO_5024326160" description="Lipoprotein" evidence="1">
    <location>
        <begin position="25"/>
        <end position="162"/>
    </location>
</feature>
<accession>A0A5R9L3E2</accession>
<dbReference type="PROSITE" id="PS51257">
    <property type="entry name" value="PROKAR_LIPOPROTEIN"/>
    <property type="match status" value="1"/>
</dbReference>
<dbReference type="EMBL" id="VCEJ01000002">
    <property type="protein sequence ID" value="TLV03094.1"/>
    <property type="molecule type" value="Genomic_DNA"/>
</dbReference>
<keyword evidence="1" id="KW-0732">Signal</keyword>
<keyword evidence="3" id="KW-1185">Reference proteome</keyword>
<evidence type="ECO:0000256" key="1">
    <source>
        <dbReference type="SAM" id="SignalP"/>
    </source>
</evidence>
<reference evidence="2 3" key="1">
    <citation type="submission" date="2019-05" db="EMBL/GenBank/DDBJ databases">
        <authorList>
            <person name="Qu J.-H."/>
        </authorList>
    </citation>
    <scope>NUCLEOTIDE SEQUENCE [LARGE SCALE GENOMIC DNA]</scope>
    <source>
        <strain evidence="2 3">T17</strain>
    </source>
</reference>
<dbReference type="AlphaFoldDB" id="A0A5R9L3E2"/>
<name>A0A5R9L3E2_9BACT</name>
<dbReference type="RefSeq" id="WP_138364301.1">
    <property type="nucleotide sequence ID" value="NZ_VCEJ01000002.1"/>
</dbReference>
<comment type="caution">
    <text evidence="2">The sequence shown here is derived from an EMBL/GenBank/DDBJ whole genome shotgun (WGS) entry which is preliminary data.</text>
</comment>
<feature type="signal peptide" evidence="1">
    <location>
        <begin position="1"/>
        <end position="24"/>
    </location>
</feature>
<evidence type="ECO:0000313" key="3">
    <source>
        <dbReference type="Proteomes" id="UP000306402"/>
    </source>
</evidence>
<organism evidence="2 3">
    <name type="scientific">Dyadobacter luticola</name>
    <dbReference type="NCBI Taxonomy" id="1979387"/>
    <lineage>
        <taxon>Bacteria</taxon>
        <taxon>Pseudomonadati</taxon>
        <taxon>Bacteroidota</taxon>
        <taxon>Cytophagia</taxon>
        <taxon>Cytophagales</taxon>
        <taxon>Spirosomataceae</taxon>
        <taxon>Dyadobacter</taxon>
    </lineage>
</organism>
<proteinExistence type="predicted"/>
<dbReference type="OrthoDB" id="957182at2"/>
<sequence length="162" mass="18451">MLKLIQLFPLFACLAILGCASSQSVLNVREISGYDSSKEEHIIFLNLKISEGKPEKVKLVSATSGNGKMKNLRPAVDYPYQIKVIPRYNSNRLETEMVFEHPLYKLVEVPHEDGKLSKSAQEAKEGTLLVRFQEDKTMERIEFYSVTPERGSVKIYTLELKI</sequence>
<protein>
    <recommendedName>
        <fullName evidence="4">Lipoprotein</fullName>
    </recommendedName>
</protein>
<gene>
    <name evidence="2" type="ORF">FEN17_05640</name>
</gene>